<dbReference type="EMBL" id="JADWND010000002">
    <property type="protein sequence ID" value="MBJ8380580.1"/>
    <property type="molecule type" value="Genomic_DNA"/>
</dbReference>
<dbReference type="InterPro" id="IPR052026">
    <property type="entry name" value="ExeA_AAA_ATPase_DNA-bind"/>
</dbReference>
<gene>
    <name evidence="2" type="ORF">I6M88_06255</name>
</gene>
<dbReference type="Pfam" id="PF21327">
    <property type="entry name" value="GspA_C39-like"/>
    <property type="match status" value="1"/>
</dbReference>
<proteinExistence type="predicted"/>
<dbReference type="InterPro" id="IPR048809">
    <property type="entry name" value="GspA_C39-like"/>
</dbReference>
<dbReference type="Proteomes" id="UP000746649">
    <property type="component" value="Unassembled WGS sequence"/>
</dbReference>
<dbReference type="InterPro" id="IPR036366">
    <property type="entry name" value="PGBDSf"/>
</dbReference>
<evidence type="ECO:0000313" key="2">
    <source>
        <dbReference type="EMBL" id="MBJ8380580.1"/>
    </source>
</evidence>
<dbReference type="Gene3D" id="3.90.70.10">
    <property type="entry name" value="Cysteine proteinases"/>
    <property type="match status" value="1"/>
</dbReference>
<protein>
    <submittedName>
        <fullName evidence="2">Peptidoglycan-binding protein</fullName>
    </submittedName>
</protein>
<comment type="caution">
    <text evidence="2">The sequence shown here is derived from an EMBL/GenBank/DDBJ whole genome shotgun (WGS) entry which is preliminary data.</text>
</comment>
<sequence>MYLNHFKFTSQPYSSVTRRPGMFLIPYLQDIFGLLLAKIKTPGMMGLFSAEPELLSAFIENLREQHPYAQTLNAFPKLSGNTLLYKLNPATQTSKNKLHAVDAVLRLWQEESPSRRPKGKLLMISTAEAIKDNCWDVLAMLLVRAEESGFPLTILLTGSPEQESRLLNHSGLRSRVHTCHTLRPLTCGEFHAYVEAQTEAHQAETSPLTPARVRRMHALTRGQVSQLNKLAHLAMLAAWTERAATVSPRHLRLAAGEIIPARPRGRRFAAMGLLTSVAFACCAGYFSSALTAHLPVPLPVPVAWHKTQPKTDGPREPTIERDVVNLPDAMHQLYTMWGYDASANDALCQNAGRVNLMCRQGNASLAALEKAGYPWIGELKTGDHLNYAVVARVEKDTLDLLVNNRTWQVSKRWFNQHATGNYTLLHRLTPQGKDEITAASGKTDLNWLDQELSQLLHEPVTHAQGWTADLARRTREFQGKTGLHVDGIVGEETLMQLMRAANSTPGVVTQTATVNPPAKTQGKPQ</sequence>
<evidence type="ECO:0000313" key="3">
    <source>
        <dbReference type="Proteomes" id="UP000746649"/>
    </source>
</evidence>
<keyword evidence="3" id="KW-1185">Reference proteome</keyword>
<evidence type="ECO:0000259" key="1">
    <source>
        <dbReference type="Pfam" id="PF21327"/>
    </source>
</evidence>
<reference evidence="2 3" key="1">
    <citation type="submission" date="2020-11" db="EMBL/GenBank/DDBJ databases">
        <title>Enhanced detection system for hospital associated transmission using whole genome sequencing surveillance.</title>
        <authorList>
            <person name="Harrison L.H."/>
            <person name="Van Tyne D."/>
            <person name="Marsh J.W."/>
            <person name="Griffith M.P."/>
            <person name="Snyder D.J."/>
            <person name="Cooper V.S."/>
            <person name="Mustapha M."/>
        </authorList>
    </citation>
    <scope>NUCLEOTIDE SEQUENCE [LARGE SCALE GENOMIC DNA]</scope>
    <source>
        <strain evidence="2 3">CB00117</strain>
    </source>
</reference>
<dbReference type="PANTHER" id="PTHR35894">
    <property type="entry name" value="GENERAL SECRETION PATHWAY PROTEIN A-RELATED"/>
    <property type="match status" value="1"/>
</dbReference>
<dbReference type="RefSeq" id="WP_200033935.1">
    <property type="nucleotide sequence ID" value="NZ_JADWND010000002.1"/>
</dbReference>
<dbReference type="InterPro" id="IPR036365">
    <property type="entry name" value="PGBD-like_sf"/>
</dbReference>
<organism evidence="2 3">
    <name type="scientific">Citrobacter sedlakii</name>
    <dbReference type="NCBI Taxonomy" id="67826"/>
    <lineage>
        <taxon>Bacteria</taxon>
        <taxon>Pseudomonadati</taxon>
        <taxon>Pseudomonadota</taxon>
        <taxon>Gammaproteobacteria</taxon>
        <taxon>Enterobacterales</taxon>
        <taxon>Enterobacteriaceae</taxon>
        <taxon>Citrobacter</taxon>
        <taxon>Citrobacter freundii complex</taxon>
    </lineage>
</organism>
<name>A0ABS0ZPQ3_9ENTR</name>
<dbReference type="SUPFAM" id="SSF47090">
    <property type="entry name" value="PGBD-like"/>
    <property type="match status" value="1"/>
</dbReference>
<feature type="domain" description="General secretion pathway protein A peptidase C39-like" evidence="1">
    <location>
        <begin position="331"/>
        <end position="423"/>
    </location>
</feature>
<accession>A0ABS0ZPQ3</accession>
<dbReference type="PANTHER" id="PTHR35894:SF1">
    <property type="entry name" value="PHOSPHORIBULOKINASE _ URIDINE KINASE FAMILY"/>
    <property type="match status" value="1"/>
</dbReference>
<dbReference type="Gene3D" id="1.10.101.10">
    <property type="entry name" value="PGBD-like superfamily/PGBD"/>
    <property type="match status" value="1"/>
</dbReference>